<protein>
    <submittedName>
        <fullName evidence="1">Uncharacterized protein</fullName>
    </submittedName>
</protein>
<proteinExistence type="predicted"/>
<dbReference type="InterPro" id="IPR032675">
    <property type="entry name" value="LRR_dom_sf"/>
</dbReference>
<dbReference type="EMBL" id="JBANRG010000013">
    <property type="protein sequence ID" value="KAK7461302.1"/>
    <property type="molecule type" value="Genomic_DNA"/>
</dbReference>
<dbReference type="Gene3D" id="3.80.10.10">
    <property type="entry name" value="Ribonuclease Inhibitor"/>
    <property type="match status" value="1"/>
</dbReference>
<name>A0ABR1JHE5_9AGAR</name>
<organism evidence="1 2">
    <name type="scientific">Marasmiellus scandens</name>
    <dbReference type="NCBI Taxonomy" id="2682957"/>
    <lineage>
        <taxon>Eukaryota</taxon>
        <taxon>Fungi</taxon>
        <taxon>Dikarya</taxon>
        <taxon>Basidiomycota</taxon>
        <taxon>Agaricomycotina</taxon>
        <taxon>Agaricomycetes</taxon>
        <taxon>Agaricomycetidae</taxon>
        <taxon>Agaricales</taxon>
        <taxon>Marasmiineae</taxon>
        <taxon>Omphalotaceae</taxon>
        <taxon>Marasmiellus</taxon>
    </lineage>
</organism>
<keyword evidence="2" id="KW-1185">Reference proteome</keyword>
<evidence type="ECO:0000313" key="2">
    <source>
        <dbReference type="Proteomes" id="UP001498398"/>
    </source>
</evidence>
<gene>
    <name evidence="1" type="ORF">VKT23_008481</name>
</gene>
<dbReference type="SUPFAM" id="SSF52047">
    <property type="entry name" value="RNI-like"/>
    <property type="match status" value="1"/>
</dbReference>
<sequence>MIVNFSYVKWCRVTALVQLYLIRSQSVPLSLDLEAYDKTSDLYANMDPDPEHDVLREAYSLSIFRLFLENQERWQHIRLDLSSPRFGGVLLQHVSHAEPSHPLLKSLELEWDARGIDYFRTESDTLWLSSLVENAPCLQKLAFVNFRHEMITQIPFRTAQVTSVCMGASTGGFGVITSRIFESFSHLEHLDIDFHHLGPVEETPVKKHSKTLKSLTIRVSSLYEAPHTLSSLCLPALTDLKLSFIQMRRWDTERHVREESLRCLKRMLQQSLCRLQTLNIENSPSASAALLPHLEDLEILIRFDGMNIDKFIPDMNLMFAMVESRRFLSPSTMASVTDMGSGFEGTEDGLISQLSNLTVIIPSFKVSSERIWAEKFRAMSQERLQIHRDNGFTCTVNLGFA</sequence>
<reference evidence="1 2" key="1">
    <citation type="submission" date="2024-01" db="EMBL/GenBank/DDBJ databases">
        <title>A draft genome for the cacao thread blight pathogen Marasmiellus scandens.</title>
        <authorList>
            <person name="Baruah I.K."/>
            <person name="Leung J."/>
            <person name="Bukari Y."/>
            <person name="Amoako-Attah I."/>
            <person name="Meinhardt L.W."/>
            <person name="Bailey B.A."/>
            <person name="Cohen S.P."/>
        </authorList>
    </citation>
    <scope>NUCLEOTIDE SEQUENCE [LARGE SCALE GENOMIC DNA]</scope>
    <source>
        <strain evidence="1 2">GH-19</strain>
    </source>
</reference>
<dbReference type="Proteomes" id="UP001498398">
    <property type="component" value="Unassembled WGS sequence"/>
</dbReference>
<accession>A0ABR1JHE5</accession>
<comment type="caution">
    <text evidence="1">The sequence shown here is derived from an EMBL/GenBank/DDBJ whole genome shotgun (WGS) entry which is preliminary data.</text>
</comment>
<evidence type="ECO:0000313" key="1">
    <source>
        <dbReference type="EMBL" id="KAK7461302.1"/>
    </source>
</evidence>